<evidence type="ECO:0000259" key="11">
    <source>
        <dbReference type="PROSITE" id="PS52015"/>
    </source>
</evidence>
<evidence type="ECO:0000256" key="4">
    <source>
        <dbReference type="ARBA" id="ARBA00022475"/>
    </source>
</evidence>
<dbReference type="RefSeq" id="WP_095505546.1">
    <property type="nucleotide sequence ID" value="NZ_BSNC01000003.1"/>
</dbReference>
<evidence type="ECO:0000313" key="13">
    <source>
        <dbReference type="Proteomes" id="UP001161422"/>
    </source>
</evidence>
<keyword evidence="3 10" id="KW-0813">Transport</keyword>
<comment type="function">
    <text evidence="10">Interacts with outer membrane receptor proteins that carry out high-affinity binding and energy dependent uptake into the periplasmic space of specific substrates. It could act to transduce energy from the cytoplasmic membrane to specific energy-requiring processes in the outer membrane, resulting in the release into the periplasm of ligands bound by these outer membrane proteins.</text>
</comment>
<keyword evidence="6" id="KW-0812">Transmembrane</keyword>
<comment type="caution">
    <text evidence="12">The sequence shown here is derived from an EMBL/GenBank/DDBJ whole genome shotgun (WGS) entry which is preliminary data.</text>
</comment>
<dbReference type="InterPro" id="IPR006260">
    <property type="entry name" value="TonB/TolA_C"/>
</dbReference>
<dbReference type="GO" id="GO:0015031">
    <property type="term" value="P:protein transport"/>
    <property type="evidence" value="ECO:0007669"/>
    <property type="project" value="UniProtKB-UniRule"/>
</dbReference>
<dbReference type="Pfam" id="PF03544">
    <property type="entry name" value="TonB_C"/>
    <property type="match status" value="1"/>
</dbReference>
<gene>
    <name evidence="12" type="primary">tonB2</name>
    <name evidence="12" type="ORF">GCM10007895_08530</name>
</gene>
<evidence type="ECO:0000256" key="3">
    <source>
        <dbReference type="ARBA" id="ARBA00022448"/>
    </source>
</evidence>
<reference evidence="12" key="1">
    <citation type="journal article" date="2014" name="Int. J. Syst. Evol. Microbiol.">
        <title>Complete genome sequence of Corynebacterium casei LMG S-19264T (=DSM 44701T), isolated from a smear-ripened cheese.</title>
        <authorList>
            <consortium name="US DOE Joint Genome Institute (JGI-PGF)"/>
            <person name="Walter F."/>
            <person name="Albersmeier A."/>
            <person name="Kalinowski J."/>
            <person name="Ruckert C."/>
        </authorList>
    </citation>
    <scope>NUCLEOTIDE SEQUENCE</scope>
    <source>
        <strain evidence="12">NBRC 101628</strain>
    </source>
</reference>
<evidence type="ECO:0000256" key="6">
    <source>
        <dbReference type="ARBA" id="ARBA00022692"/>
    </source>
</evidence>
<dbReference type="InterPro" id="IPR003538">
    <property type="entry name" value="TonB"/>
</dbReference>
<dbReference type="GO" id="GO:0030288">
    <property type="term" value="C:outer membrane-bounded periplasmic space"/>
    <property type="evidence" value="ECO:0007669"/>
    <property type="project" value="InterPro"/>
</dbReference>
<dbReference type="SUPFAM" id="SSF74653">
    <property type="entry name" value="TolA/TonB C-terminal domain"/>
    <property type="match status" value="1"/>
</dbReference>
<dbReference type="InterPro" id="IPR037682">
    <property type="entry name" value="TonB_C"/>
</dbReference>
<keyword evidence="7 10" id="KW-0653">Protein transport</keyword>
<dbReference type="GO" id="GO:0015891">
    <property type="term" value="P:siderophore transport"/>
    <property type="evidence" value="ECO:0007669"/>
    <property type="project" value="InterPro"/>
</dbReference>
<dbReference type="Gene3D" id="3.30.1150.10">
    <property type="match status" value="1"/>
</dbReference>
<dbReference type="PANTHER" id="PTHR33446">
    <property type="entry name" value="PROTEIN TONB-RELATED"/>
    <property type="match status" value="1"/>
</dbReference>
<reference evidence="12" key="2">
    <citation type="submission" date="2023-01" db="EMBL/GenBank/DDBJ databases">
        <title>Draft genome sequence of Paraferrimonas sedimenticola strain NBRC 101628.</title>
        <authorList>
            <person name="Sun Q."/>
            <person name="Mori K."/>
        </authorList>
    </citation>
    <scope>NUCLEOTIDE SEQUENCE</scope>
    <source>
        <strain evidence="12">NBRC 101628</strain>
    </source>
</reference>
<name>A0AA37W0U2_9GAMM</name>
<protein>
    <recommendedName>
        <fullName evidence="10">Protein TonB</fullName>
    </recommendedName>
</protein>
<evidence type="ECO:0000256" key="9">
    <source>
        <dbReference type="ARBA" id="ARBA00023136"/>
    </source>
</evidence>
<keyword evidence="13" id="KW-1185">Reference proteome</keyword>
<feature type="domain" description="TonB C-terminal" evidence="11">
    <location>
        <begin position="116"/>
        <end position="210"/>
    </location>
</feature>
<proteinExistence type="inferred from homology"/>
<evidence type="ECO:0000256" key="2">
    <source>
        <dbReference type="ARBA" id="ARBA00006555"/>
    </source>
</evidence>
<sequence>MKRALWSLLLGTVVTFALFGFMAKLISGGAKRAALMEPIVPTIIITMELKDSEPTLKYRAKLPPPEPLISPQRPEIEVPAVQVDSPELAQIEFSQLDFGGLALGGMGSLEAETHYQGDANATPLVRIEPRYPIAAARDRIQGWVQLGFTITESGSVDEIRVVASEPVDVFDQAAISALQKWRYQPKRIGGKAVRQPGKVVQLDFRLTRSR</sequence>
<evidence type="ECO:0000256" key="5">
    <source>
        <dbReference type="ARBA" id="ARBA00022519"/>
    </source>
</evidence>
<dbReference type="GO" id="GO:0031992">
    <property type="term" value="F:energy transducer activity"/>
    <property type="evidence" value="ECO:0007669"/>
    <property type="project" value="InterPro"/>
</dbReference>
<evidence type="ECO:0000256" key="8">
    <source>
        <dbReference type="ARBA" id="ARBA00022989"/>
    </source>
</evidence>
<dbReference type="GO" id="GO:0005886">
    <property type="term" value="C:plasma membrane"/>
    <property type="evidence" value="ECO:0007669"/>
    <property type="project" value="UniProtKB-SubCell"/>
</dbReference>
<dbReference type="NCBIfam" id="TIGR01352">
    <property type="entry name" value="tonB_Cterm"/>
    <property type="match status" value="1"/>
</dbReference>
<dbReference type="Proteomes" id="UP001161422">
    <property type="component" value="Unassembled WGS sequence"/>
</dbReference>
<dbReference type="GO" id="GO:0055085">
    <property type="term" value="P:transmembrane transport"/>
    <property type="evidence" value="ECO:0007669"/>
    <property type="project" value="InterPro"/>
</dbReference>
<comment type="subcellular location">
    <subcellularLocation>
        <location evidence="1 10">Cell inner membrane</location>
        <topology evidence="1 10">Single-pass membrane protein</topology>
        <orientation evidence="1 10">Periplasmic side</orientation>
    </subcellularLocation>
</comment>
<dbReference type="PROSITE" id="PS52015">
    <property type="entry name" value="TONB_CTD"/>
    <property type="match status" value="1"/>
</dbReference>
<evidence type="ECO:0000313" key="12">
    <source>
        <dbReference type="EMBL" id="GLP95547.1"/>
    </source>
</evidence>
<evidence type="ECO:0000256" key="10">
    <source>
        <dbReference type="RuleBase" id="RU362123"/>
    </source>
</evidence>
<keyword evidence="4 10" id="KW-1003">Cell membrane</keyword>
<dbReference type="FunFam" id="3.30.1150.10:FF:000006">
    <property type="entry name" value="Protein TonB"/>
    <property type="match status" value="1"/>
</dbReference>
<dbReference type="InterPro" id="IPR051045">
    <property type="entry name" value="TonB-dependent_transducer"/>
</dbReference>
<dbReference type="EMBL" id="BSNC01000003">
    <property type="protein sequence ID" value="GLP95547.1"/>
    <property type="molecule type" value="Genomic_DNA"/>
</dbReference>
<dbReference type="AlphaFoldDB" id="A0AA37W0U2"/>
<evidence type="ECO:0000256" key="7">
    <source>
        <dbReference type="ARBA" id="ARBA00022927"/>
    </source>
</evidence>
<dbReference type="PRINTS" id="PR01374">
    <property type="entry name" value="TONBPROTEIN"/>
</dbReference>
<dbReference type="PANTHER" id="PTHR33446:SF14">
    <property type="entry name" value="PROTEIN TONB"/>
    <property type="match status" value="1"/>
</dbReference>
<keyword evidence="10" id="KW-0735">Signal-anchor</keyword>
<keyword evidence="8" id="KW-1133">Transmembrane helix</keyword>
<keyword evidence="9" id="KW-0472">Membrane</keyword>
<comment type="similarity">
    <text evidence="2 10">Belongs to the TonB family.</text>
</comment>
<keyword evidence="5 10" id="KW-0997">Cell inner membrane</keyword>
<accession>A0AA37W0U2</accession>
<evidence type="ECO:0000256" key="1">
    <source>
        <dbReference type="ARBA" id="ARBA00004383"/>
    </source>
</evidence>
<organism evidence="12 13">
    <name type="scientific">Paraferrimonas sedimenticola</name>
    <dbReference type="NCBI Taxonomy" id="375674"/>
    <lineage>
        <taxon>Bacteria</taxon>
        <taxon>Pseudomonadati</taxon>
        <taxon>Pseudomonadota</taxon>
        <taxon>Gammaproteobacteria</taxon>
        <taxon>Alteromonadales</taxon>
        <taxon>Ferrimonadaceae</taxon>
        <taxon>Paraferrimonas</taxon>
    </lineage>
</organism>